<proteinExistence type="predicted"/>
<evidence type="ECO:0000313" key="3">
    <source>
        <dbReference type="Proteomes" id="UP000191039"/>
    </source>
</evidence>
<accession>A0A1Q4HM92</accession>
<organism evidence="2 4">
    <name type="scientific">Mycolicibacterium diernhoferi</name>
    <dbReference type="NCBI Taxonomy" id="1801"/>
    <lineage>
        <taxon>Bacteria</taxon>
        <taxon>Bacillati</taxon>
        <taxon>Actinomycetota</taxon>
        <taxon>Actinomycetes</taxon>
        <taxon>Mycobacteriales</taxon>
        <taxon>Mycobacteriaceae</taxon>
        <taxon>Mycolicibacterium</taxon>
    </lineage>
</organism>
<dbReference type="Proteomes" id="UP000191039">
    <property type="component" value="Unassembled WGS sequence"/>
</dbReference>
<comment type="caution">
    <text evidence="2">The sequence shown here is derived from an EMBL/GenBank/DDBJ whole genome shotgun (WGS) entry which is preliminary data.</text>
</comment>
<evidence type="ECO:0000313" key="1">
    <source>
        <dbReference type="EMBL" id="OPE53940.1"/>
    </source>
</evidence>
<reference evidence="2 4" key="2">
    <citation type="submission" date="2017-10" db="EMBL/GenBank/DDBJ databases">
        <title>The new phylogeny of genus Mycobacterium.</title>
        <authorList>
            <person name="Tortoli E."/>
            <person name="Trovato A."/>
            <person name="Cirillo D.M."/>
        </authorList>
    </citation>
    <scope>NUCLEOTIDE SEQUENCE [LARGE SCALE GENOMIC DNA]</scope>
    <source>
        <strain evidence="2 4">IP141170001</strain>
    </source>
</reference>
<protein>
    <submittedName>
        <fullName evidence="2">Uncharacterized protein</fullName>
    </submittedName>
</protein>
<dbReference type="EMBL" id="MIJD01000118">
    <property type="protein sequence ID" value="OPE53940.1"/>
    <property type="molecule type" value="Genomic_DNA"/>
</dbReference>
<sequence length="108" mass="12195">MDIENSDGDTNDHDEQARFAMTPGDRLRACDFAVAFGEYIQDGDYSRVWTIVVDTQLAGDTVADGLARMQNLLLAYTHLSIPFDKASIEHIRQLIVEDEFRGMDFGQH</sequence>
<dbReference type="Proteomes" id="UP000220340">
    <property type="component" value="Unassembled WGS sequence"/>
</dbReference>
<evidence type="ECO:0000313" key="4">
    <source>
        <dbReference type="Proteomes" id="UP000220340"/>
    </source>
</evidence>
<reference evidence="1 3" key="1">
    <citation type="submission" date="2016-09" db="EMBL/GenBank/DDBJ databases">
        <title>genome sequences of unsequenced Mycobacteria.</title>
        <authorList>
            <person name="Greninger A.L."/>
            <person name="Jerome K.R."/>
            <person name="Mcnair B."/>
            <person name="Wallis C."/>
            <person name="Fang F."/>
        </authorList>
    </citation>
    <scope>NUCLEOTIDE SEQUENCE [LARGE SCALE GENOMIC DNA]</scope>
    <source>
        <strain evidence="1 3">BM1</strain>
    </source>
</reference>
<keyword evidence="4" id="KW-1185">Reference proteome</keyword>
<name>A0A1Q4HM92_9MYCO</name>
<evidence type="ECO:0000313" key="2">
    <source>
        <dbReference type="EMBL" id="PEG52002.1"/>
    </source>
</evidence>
<dbReference type="RefSeq" id="WP_073854244.1">
    <property type="nucleotide sequence ID" value="NZ_BAAATC010000018.1"/>
</dbReference>
<dbReference type="AlphaFoldDB" id="A0A1Q4HM92"/>
<dbReference type="EMBL" id="PDCR01000038">
    <property type="protein sequence ID" value="PEG52002.1"/>
    <property type="molecule type" value="Genomic_DNA"/>
</dbReference>
<gene>
    <name evidence="1" type="ORF">BV510_12890</name>
    <name evidence="2" type="ORF">CRI78_23490</name>
</gene>